<dbReference type="SFLD" id="SFLDG01135">
    <property type="entry name" value="C1.5.6:_HAD__Beta-PGM__Phospha"/>
    <property type="match status" value="1"/>
</dbReference>
<dbReference type="Gene3D" id="3.40.50.1000">
    <property type="entry name" value="HAD superfamily/HAD-like"/>
    <property type="match status" value="1"/>
</dbReference>
<dbReference type="InterPro" id="IPR041492">
    <property type="entry name" value="HAD_2"/>
</dbReference>
<dbReference type="InterPro" id="IPR006439">
    <property type="entry name" value="HAD-SF_hydro_IA"/>
</dbReference>
<dbReference type="EMBL" id="CP003264">
    <property type="protein sequence ID" value="AFN35577.1"/>
    <property type="molecule type" value="Genomic_DNA"/>
</dbReference>
<reference evidence="1 2" key="1">
    <citation type="journal article" date="2012" name="Vet. Microbiol.">
        <title>Comparative genomic analyses of the Taylorellae.</title>
        <authorList>
            <person name="Hauser H."/>
            <person name="Richter D.C."/>
            <person name="van Tonder A."/>
            <person name="Clark L."/>
            <person name="Preston A."/>
        </authorList>
    </citation>
    <scope>NUCLEOTIDE SEQUENCE [LARGE SCALE GENOMIC DNA]</scope>
    <source>
        <strain evidence="1 2">ATCC 35865</strain>
    </source>
</reference>
<dbReference type="Gene3D" id="1.10.150.240">
    <property type="entry name" value="Putative phosphatase, domain 2"/>
    <property type="match status" value="1"/>
</dbReference>
<dbReference type="Pfam" id="PF13419">
    <property type="entry name" value="HAD_2"/>
    <property type="match status" value="1"/>
</dbReference>
<dbReference type="SFLD" id="SFLDS00003">
    <property type="entry name" value="Haloacid_Dehalogenase"/>
    <property type="match status" value="1"/>
</dbReference>
<dbReference type="GeneID" id="79938691"/>
<dbReference type="InterPro" id="IPR023214">
    <property type="entry name" value="HAD_sf"/>
</dbReference>
<evidence type="ECO:0000313" key="1">
    <source>
        <dbReference type="EMBL" id="AFN35577.1"/>
    </source>
</evidence>
<gene>
    <name evidence="1" type="ORF">KUI_0491</name>
</gene>
<accession>A0ABM5N9L2</accession>
<dbReference type="RefSeq" id="WP_014840225.1">
    <property type="nucleotide sequence ID" value="NC_018108.1"/>
</dbReference>
<dbReference type="InterPro" id="IPR050155">
    <property type="entry name" value="HAD-like_hydrolase_sf"/>
</dbReference>
<sequence>MKYSLVIFDWDGTLMDSTHNIVLAIQKTCADLNLPIPTSNQASWVIGLSIKEAARKVVPDITPAQAQDFAQRYSYHYLTQGSDIKLFTGIPELLQSLKERGVLTAVATGKSRIGLDRALKQFGLEHNFDTTRTADQTAGKPNPLMLEEILDELMVRPEQAIMIGDTSHDLLMARNAGIHSIGVAYGAHNRKELDDLRPNHVVDSVSELTRLLSIYTQKHSY</sequence>
<dbReference type="PANTHER" id="PTHR43434">
    <property type="entry name" value="PHOSPHOGLYCOLATE PHOSPHATASE"/>
    <property type="match status" value="1"/>
</dbReference>
<dbReference type="NCBIfam" id="TIGR01509">
    <property type="entry name" value="HAD-SF-IA-v3"/>
    <property type="match status" value="1"/>
</dbReference>
<name>A0ABM5N9L2_9BURK</name>
<evidence type="ECO:0000313" key="2">
    <source>
        <dbReference type="Proteomes" id="UP000003121"/>
    </source>
</evidence>
<dbReference type="NCBIfam" id="TIGR01549">
    <property type="entry name" value="HAD-SF-IA-v1"/>
    <property type="match status" value="1"/>
</dbReference>
<dbReference type="PANTHER" id="PTHR43434:SF24">
    <property type="entry name" value="HYDROLASE-RELATED"/>
    <property type="match status" value="1"/>
</dbReference>
<dbReference type="Proteomes" id="UP000003121">
    <property type="component" value="Chromosome"/>
</dbReference>
<dbReference type="SUPFAM" id="SSF56784">
    <property type="entry name" value="HAD-like"/>
    <property type="match status" value="1"/>
</dbReference>
<protein>
    <submittedName>
        <fullName evidence="1">Hydrolase</fullName>
        <ecNumber evidence="1">3.1.3.18</ecNumber>
    </submittedName>
</protein>
<dbReference type="InterPro" id="IPR023198">
    <property type="entry name" value="PGP-like_dom2"/>
</dbReference>
<proteinExistence type="predicted"/>
<dbReference type="EC" id="3.1.3.18" evidence="1"/>
<organism evidence="1 2">
    <name type="scientific">Taylorella equigenitalis ATCC 35865</name>
    <dbReference type="NCBI Taxonomy" id="743973"/>
    <lineage>
        <taxon>Bacteria</taxon>
        <taxon>Pseudomonadati</taxon>
        <taxon>Pseudomonadota</taxon>
        <taxon>Betaproteobacteria</taxon>
        <taxon>Burkholderiales</taxon>
        <taxon>Alcaligenaceae</taxon>
        <taxon>Taylorella</taxon>
    </lineage>
</organism>
<keyword evidence="2" id="KW-1185">Reference proteome</keyword>
<dbReference type="InterPro" id="IPR036412">
    <property type="entry name" value="HAD-like_sf"/>
</dbReference>
<keyword evidence="1" id="KW-0378">Hydrolase</keyword>
<dbReference type="SFLD" id="SFLDG01129">
    <property type="entry name" value="C1.5:_HAD__Beta-PGM__Phosphata"/>
    <property type="match status" value="1"/>
</dbReference>
<dbReference type="GO" id="GO:0008967">
    <property type="term" value="F:phosphoglycolate phosphatase activity"/>
    <property type="evidence" value="ECO:0007669"/>
    <property type="project" value="UniProtKB-EC"/>
</dbReference>